<dbReference type="RefSeq" id="WP_175551667.1">
    <property type="nucleotide sequence ID" value="NZ_FPBA01000014.1"/>
</dbReference>
<dbReference type="Proteomes" id="UP000199546">
    <property type="component" value="Unassembled WGS sequence"/>
</dbReference>
<dbReference type="InterPro" id="IPR013154">
    <property type="entry name" value="ADH-like_N"/>
</dbReference>
<feature type="domain" description="Alcohol dehydrogenase-like N-terminal" evidence="3">
    <location>
        <begin position="25"/>
        <end position="87"/>
    </location>
</feature>
<feature type="region of interest" description="Disordered" evidence="2">
    <location>
        <begin position="1"/>
        <end position="23"/>
    </location>
</feature>
<dbReference type="SUPFAM" id="SSF50129">
    <property type="entry name" value="GroES-like"/>
    <property type="match status" value="1"/>
</dbReference>
<gene>
    <name evidence="4" type="ORF">SAMN05660657_03668</name>
</gene>
<dbReference type="InterPro" id="IPR011032">
    <property type="entry name" value="GroES-like_sf"/>
</dbReference>
<evidence type="ECO:0000259" key="3">
    <source>
        <dbReference type="Pfam" id="PF08240"/>
    </source>
</evidence>
<keyword evidence="1" id="KW-0521">NADP</keyword>
<dbReference type="AlphaFoldDB" id="A0A1I7BKN0"/>
<dbReference type="Gene3D" id="3.90.180.10">
    <property type="entry name" value="Medium-chain alcohol dehydrogenases, catalytic domain"/>
    <property type="match status" value="1"/>
</dbReference>
<dbReference type="PANTHER" id="PTHR44154:SF1">
    <property type="entry name" value="QUINONE OXIDOREDUCTASE"/>
    <property type="match status" value="1"/>
</dbReference>
<proteinExistence type="predicted"/>
<sequence>MRALHVPAAGEQPQISDIPTPEPTEGTVLVRVKAAGLNPIDNAVAAGFLTQMGLPHEYPVVIGRDAAGVVEAVGAGVDHVAVGDEVLGHVLLAPPISAG</sequence>
<protein>
    <submittedName>
        <fullName evidence="4">Alcohol dehydrogenase GroES-like domain-containing protein</fullName>
    </submittedName>
</protein>
<evidence type="ECO:0000313" key="5">
    <source>
        <dbReference type="Proteomes" id="UP000199546"/>
    </source>
</evidence>
<dbReference type="EMBL" id="FPBA01000014">
    <property type="protein sequence ID" value="SFT87726.1"/>
    <property type="molecule type" value="Genomic_DNA"/>
</dbReference>
<dbReference type="InterPro" id="IPR051603">
    <property type="entry name" value="Zinc-ADH_QOR/CCCR"/>
</dbReference>
<reference evidence="5" key="1">
    <citation type="submission" date="2016-10" db="EMBL/GenBank/DDBJ databases">
        <authorList>
            <person name="Varghese N."/>
            <person name="Submissions S."/>
        </authorList>
    </citation>
    <scope>NUCLEOTIDE SEQUENCE [LARGE SCALE GENOMIC DNA]</scope>
    <source>
        <strain evidence="5">DSM 46136</strain>
    </source>
</reference>
<organism evidence="4 5">
    <name type="scientific">Geodermatophilus amargosae</name>
    <dbReference type="NCBI Taxonomy" id="1296565"/>
    <lineage>
        <taxon>Bacteria</taxon>
        <taxon>Bacillati</taxon>
        <taxon>Actinomycetota</taxon>
        <taxon>Actinomycetes</taxon>
        <taxon>Geodermatophilales</taxon>
        <taxon>Geodermatophilaceae</taxon>
        <taxon>Geodermatophilus</taxon>
    </lineage>
</organism>
<evidence type="ECO:0000313" key="4">
    <source>
        <dbReference type="EMBL" id="SFT87726.1"/>
    </source>
</evidence>
<feature type="non-terminal residue" evidence="4">
    <location>
        <position position="99"/>
    </location>
</feature>
<dbReference type="Pfam" id="PF08240">
    <property type="entry name" value="ADH_N"/>
    <property type="match status" value="1"/>
</dbReference>
<evidence type="ECO:0000256" key="2">
    <source>
        <dbReference type="SAM" id="MobiDB-lite"/>
    </source>
</evidence>
<accession>A0A1I7BKN0</accession>
<keyword evidence="5" id="KW-1185">Reference proteome</keyword>
<evidence type="ECO:0000256" key="1">
    <source>
        <dbReference type="ARBA" id="ARBA00022857"/>
    </source>
</evidence>
<name>A0A1I7BKN0_9ACTN</name>
<dbReference type="PANTHER" id="PTHR44154">
    <property type="entry name" value="QUINONE OXIDOREDUCTASE"/>
    <property type="match status" value="1"/>
</dbReference>